<accession>A0A914YK11</accession>
<feature type="compositionally biased region" description="Low complexity" evidence="1">
    <location>
        <begin position="12"/>
        <end position="23"/>
    </location>
</feature>
<dbReference type="AlphaFoldDB" id="A0A914YK11"/>
<sequence length="110" mass="12013">MQQQSKIPALPEESSSTTSGNDSSDGEENLANLSPVELSFINDIIDKLMRAPLKLRRGGGAKGEMVQKASRARPMAPDVDILLTKSDILQICELASDSFLKQKSLIEIRK</sequence>
<evidence type="ECO:0000256" key="1">
    <source>
        <dbReference type="SAM" id="MobiDB-lite"/>
    </source>
</evidence>
<feature type="region of interest" description="Disordered" evidence="1">
    <location>
        <begin position="1"/>
        <end position="29"/>
    </location>
</feature>
<evidence type="ECO:0000313" key="3">
    <source>
        <dbReference type="WBParaSite" id="PSU_v2.g19868.t1"/>
    </source>
</evidence>
<dbReference type="Proteomes" id="UP000887577">
    <property type="component" value="Unplaced"/>
</dbReference>
<reference evidence="3" key="1">
    <citation type="submission" date="2022-11" db="UniProtKB">
        <authorList>
            <consortium name="WormBaseParasite"/>
        </authorList>
    </citation>
    <scope>IDENTIFICATION</scope>
</reference>
<organism evidence="2 3">
    <name type="scientific">Panagrolaimus superbus</name>
    <dbReference type="NCBI Taxonomy" id="310955"/>
    <lineage>
        <taxon>Eukaryota</taxon>
        <taxon>Metazoa</taxon>
        <taxon>Ecdysozoa</taxon>
        <taxon>Nematoda</taxon>
        <taxon>Chromadorea</taxon>
        <taxon>Rhabditida</taxon>
        <taxon>Tylenchina</taxon>
        <taxon>Panagrolaimomorpha</taxon>
        <taxon>Panagrolaimoidea</taxon>
        <taxon>Panagrolaimidae</taxon>
        <taxon>Panagrolaimus</taxon>
    </lineage>
</organism>
<name>A0A914YK11_9BILA</name>
<protein>
    <submittedName>
        <fullName evidence="3">Uncharacterized protein</fullName>
    </submittedName>
</protein>
<evidence type="ECO:0000313" key="2">
    <source>
        <dbReference type="Proteomes" id="UP000887577"/>
    </source>
</evidence>
<keyword evidence="2" id="KW-1185">Reference proteome</keyword>
<dbReference type="WBParaSite" id="PSU_v2.g19868.t1">
    <property type="protein sequence ID" value="PSU_v2.g19868.t1"/>
    <property type="gene ID" value="PSU_v2.g19868"/>
</dbReference>
<proteinExistence type="predicted"/>